<accession>A0A8T0J5U5</accession>
<dbReference type="Proteomes" id="UP000822688">
    <property type="component" value="Chromosome 1"/>
</dbReference>
<name>A0A8T0J5U5_CERPU</name>
<dbReference type="AlphaFoldDB" id="A0A8T0J5U5"/>
<feature type="compositionally biased region" description="Polar residues" evidence="1">
    <location>
        <begin position="113"/>
        <end position="126"/>
    </location>
</feature>
<dbReference type="EMBL" id="CM026421">
    <property type="protein sequence ID" value="KAG0591284.1"/>
    <property type="molecule type" value="Genomic_DNA"/>
</dbReference>
<reference evidence="3" key="1">
    <citation type="submission" date="2020-06" db="EMBL/GenBank/DDBJ databases">
        <title>WGS assembly of Ceratodon purpureus strain R40.</title>
        <authorList>
            <person name="Carey S.B."/>
            <person name="Jenkins J."/>
            <person name="Shu S."/>
            <person name="Lovell J.T."/>
            <person name="Sreedasyam A."/>
            <person name="Maumus F."/>
            <person name="Tiley G.P."/>
            <person name="Fernandez-Pozo N."/>
            <person name="Barry K."/>
            <person name="Chen C."/>
            <person name="Wang M."/>
            <person name="Lipzen A."/>
            <person name="Daum C."/>
            <person name="Saski C.A."/>
            <person name="Payton A.C."/>
            <person name="Mcbreen J.C."/>
            <person name="Conrad R.E."/>
            <person name="Kollar L.M."/>
            <person name="Olsson S."/>
            <person name="Huttunen S."/>
            <person name="Landis J.B."/>
            <person name="Wickett N.J."/>
            <person name="Johnson M.G."/>
            <person name="Rensing S.A."/>
            <person name="Grimwood J."/>
            <person name="Schmutz J."/>
            <person name="Mcdaniel S.F."/>
        </authorList>
    </citation>
    <scope>NUCLEOTIDE SEQUENCE</scope>
    <source>
        <strain evidence="3">R40</strain>
    </source>
</reference>
<gene>
    <name evidence="3" type="ORF">KC19_1G163600</name>
</gene>
<comment type="caution">
    <text evidence="3">The sequence shown here is derived from an EMBL/GenBank/DDBJ whole genome shotgun (WGS) entry which is preliminary data.</text>
</comment>
<evidence type="ECO:0000313" key="3">
    <source>
        <dbReference type="EMBL" id="KAG0591284.1"/>
    </source>
</evidence>
<evidence type="ECO:0000256" key="1">
    <source>
        <dbReference type="SAM" id="MobiDB-lite"/>
    </source>
</evidence>
<feature type="region of interest" description="Disordered" evidence="1">
    <location>
        <begin position="30"/>
        <end position="55"/>
    </location>
</feature>
<feature type="compositionally biased region" description="Low complexity" evidence="1">
    <location>
        <begin position="31"/>
        <end position="43"/>
    </location>
</feature>
<feature type="chain" id="PRO_5035852323" evidence="2">
    <location>
        <begin position="21"/>
        <end position="126"/>
    </location>
</feature>
<organism evidence="3 4">
    <name type="scientific">Ceratodon purpureus</name>
    <name type="common">Fire moss</name>
    <name type="synonym">Dicranum purpureum</name>
    <dbReference type="NCBI Taxonomy" id="3225"/>
    <lineage>
        <taxon>Eukaryota</taxon>
        <taxon>Viridiplantae</taxon>
        <taxon>Streptophyta</taxon>
        <taxon>Embryophyta</taxon>
        <taxon>Bryophyta</taxon>
        <taxon>Bryophytina</taxon>
        <taxon>Bryopsida</taxon>
        <taxon>Dicranidae</taxon>
        <taxon>Pseudoditrichales</taxon>
        <taxon>Ditrichaceae</taxon>
        <taxon>Ceratodon</taxon>
    </lineage>
</organism>
<feature type="region of interest" description="Disordered" evidence="1">
    <location>
        <begin position="104"/>
        <end position="126"/>
    </location>
</feature>
<evidence type="ECO:0000313" key="4">
    <source>
        <dbReference type="Proteomes" id="UP000822688"/>
    </source>
</evidence>
<proteinExistence type="predicted"/>
<keyword evidence="2" id="KW-0732">Signal</keyword>
<sequence length="126" mass="14023">MLGLCIICFDTLLPAAIAMAYKFLRPSRVCSTSTQSKSPPQSKLRALQQKPNSQHTAHMVLRSLKNRNRAVDPCLNSEIEAAPANHHNPSRPSRIEYFTTPATLLVRSPNPSPSETNPFTKTNLQR</sequence>
<protein>
    <submittedName>
        <fullName evidence="3">Uncharacterized protein</fullName>
    </submittedName>
</protein>
<feature type="signal peptide" evidence="2">
    <location>
        <begin position="1"/>
        <end position="20"/>
    </location>
</feature>
<evidence type="ECO:0000256" key="2">
    <source>
        <dbReference type="SAM" id="SignalP"/>
    </source>
</evidence>
<keyword evidence="4" id="KW-1185">Reference proteome</keyword>